<dbReference type="AlphaFoldDB" id="A0A081BVG9"/>
<feature type="chain" id="PRO_5001755453" description="TTHB210-like domain-containing protein" evidence="1">
    <location>
        <begin position="31"/>
        <end position="254"/>
    </location>
</feature>
<proteinExistence type="predicted"/>
<dbReference type="InterPro" id="IPR040832">
    <property type="entry name" value="TTHB210-like_dom"/>
</dbReference>
<keyword evidence="4" id="KW-1185">Reference proteome</keyword>
<sequence length="254" mass="28174">MKTNTYFFSIVLLCALTFVMSGGSASRAWAEPKTLFGESTPLGQGTARSFVMLDDQGKPVSIGIALTKTALSGLPQGPMPSELTLALPEKVAVPPFDHISVDWNPQGHEPAGIYDVSHFDFHFYFIPSTEQDKISENDMAQFAKAPSAEYLPTDYKPIPGGVPRMGAHWFDPMSPEFQGKPFTATFIYGTYDGRVIFYEPMIASAVLETKQNFSSEIKQPTAFQKSGYYPKTYRSVYDETTGEYRISLDELTSH</sequence>
<dbReference type="Proteomes" id="UP000030661">
    <property type="component" value="Unassembled WGS sequence"/>
</dbReference>
<gene>
    <name evidence="3" type="ORF">U27_03286</name>
</gene>
<reference evidence="3" key="1">
    <citation type="journal article" date="2015" name="PeerJ">
        <title>First genomic representation of candidate bacterial phylum KSB3 points to enhanced environmental sensing as a trigger of wastewater bulking.</title>
        <authorList>
            <person name="Sekiguchi Y."/>
            <person name="Ohashi A."/>
            <person name="Parks D.H."/>
            <person name="Yamauchi T."/>
            <person name="Tyson G.W."/>
            <person name="Hugenholtz P."/>
        </authorList>
    </citation>
    <scope>NUCLEOTIDE SEQUENCE [LARGE SCALE GENOMIC DNA]</scope>
</reference>
<dbReference type="Pfam" id="PF18197">
    <property type="entry name" value="TTHB210-like"/>
    <property type="match status" value="1"/>
</dbReference>
<evidence type="ECO:0000259" key="2">
    <source>
        <dbReference type="Pfam" id="PF18197"/>
    </source>
</evidence>
<accession>A0A081BVG9</accession>
<feature type="signal peptide" evidence="1">
    <location>
        <begin position="1"/>
        <end position="30"/>
    </location>
</feature>
<protein>
    <recommendedName>
        <fullName evidence="2">TTHB210-like domain-containing protein</fullName>
    </recommendedName>
</protein>
<evidence type="ECO:0000313" key="4">
    <source>
        <dbReference type="Proteomes" id="UP000030661"/>
    </source>
</evidence>
<dbReference type="STRING" id="1499967.U27_03286"/>
<name>A0A081BVG9_VECG1</name>
<feature type="domain" description="TTHB210-like" evidence="2">
    <location>
        <begin position="54"/>
        <end position="103"/>
    </location>
</feature>
<dbReference type="CDD" id="cd11669">
    <property type="entry name" value="TTHB210-like"/>
    <property type="match status" value="1"/>
</dbReference>
<dbReference type="HOGENOM" id="CLU_070317_0_0_0"/>
<keyword evidence="1" id="KW-0732">Signal</keyword>
<organism evidence="3">
    <name type="scientific">Vecturithrix granuli</name>
    <dbReference type="NCBI Taxonomy" id="1499967"/>
    <lineage>
        <taxon>Bacteria</taxon>
        <taxon>Candidatus Moduliflexota</taxon>
        <taxon>Candidatus Vecturitrichia</taxon>
        <taxon>Candidatus Vecturitrichales</taxon>
        <taxon>Candidatus Vecturitrichaceae</taxon>
        <taxon>Candidatus Vecturithrix</taxon>
    </lineage>
</organism>
<dbReference type="eggNOG" id="COG1917">
    <property type="taxonomic scope" value="Bacteria"/>
</dbReference>
<evidence type="ECO:0000256" key="1">
    <source>
        <dbReference type="SAM" id="SignalP"/>
    </source>
</evidence>
<dbReference type="InterPro" id="IPR033786">
    <property type="entry name" value="TTHB210-like"/>
</dbReference>
<evidence type="ECO:0000313" key="3">
    <source>
        <dbReference type="EMBL" id="GAK56324.1"/>
    </source>
</evidence>
<dbReference type="EMBL" id="DF820464">
    <property type="protein sequence ID" value="GAK56324.1"/>
    <property type="molecule type" value="Genomic_DNA"/>
</dbReference>